<protein>
    <recommendedName>
        <fullName evidence="5">Large ribosomal subunit protein uL15/eL18 domain-containing protein</fullName>
    </recommendedName>
</protein>
<dbReference type="InterPro" id="IPR021131">
    <property type="entry name" value="Ribosomal_uL15/eL18"/>
</dbReference>
<dbReference type="Proteomes" id="UP000886520">
    <property type="component" value="Chromosome 21"/>
</dbReference>
<evidence type="ECO:0000256" key="4">
    <source>
        <dbReference type="RuleBase" id="RU003888"/>
    </source>
</evidence>
<dbReference type="GO" id="GO:0003735">
    <property type="term" value="F:structural constituent of ribosome"/>
    <property type="evidence" value="ECO:0007669"/>
    <property type="project" value="InterPro"/>
</dbReference>
<reference evidence="6" key="1">
    <citation type="submission" date="2021-01" db="EMBL/GenBank/DDBJ databases">
        <title>Adiantum capillus-veneris genome.</title>
        <authorList>
            <person name="Fang Y."/>
            <person name="Liao Q."/>
        </authorList>
    </citation>
    <scope>NUCLEOTIDE SEQUENCE</scope>
    <source>
        <strain evidence="6">H3</strain>
        <tissue evidence="6">Leaf</tissue>
    </source>
</reference>
<dbReference type="SUPFAM" id="SSF52080">
    <property type="entry name" value="Ribosomal proteins L15p and L18e"/>
    <property type="match status" value="1"/>
</dbReference>
<dbReference type="GO" id="GO:0022625">
    <property type="term" value="C:cytosolic large ribosomal subunit"/>
    <property type="evidence" value="ECO:0007669"/>
    <property type="project" value="TreeGrafter"/>
</dbReference>
<dbReference type="PANTHER" id="PTHR11721:SF3">
    <property type="entry name" value="LARGE RIBOSOMAL SUBUNIT PROTEIN UL15"/>
    <property type="match status" value="1"/>
</dbReference>
<evidence type="ECO:0000256" key="3">
    <source>
        <dbReference type="ARBA" id="ARBA00023274"/>
    </source>
</evidence>
<dbReference type="InterPro" id="IPR001196">
    <property type="entry name" value="Ribosomal_uL15_CS"/>
</dbReference>
<dbReference type="GO" id="GO:0006412">
    <property type="term" value="P:translation"/>
    <property type="evidence" value="ECO:0007669"/>
    <property type="project" value="InterPro"/>
</dbReference>
<dbReference type="InterPro" id="IPR036227">
    <property type="entry name" value="Ribosomal_uL15/eL18_sf"/>
</dbReference>
<keyword evidence="7" id="KW-1185">Reference proteome</keyword>
<evidence type="ECO:0000313" key="6">
    <source>
        <dbReference type="EMBL" id="KAI5063500.1"/>
    </source>
</evidence>
<dbReference type="PROSITE" id="PS00475">
    <property type="entry name" value="RIBOSOMAL_L15"/>
    <property type="match status" value="1"/>
</dbReference>
<proteinExistence type="inferred from homology"/>
<keyword evidence="2 4" id="KW-0689">Ribosomal protein</keyword>
<evidence type="ECO:0000313" key="7">
    <source>
        <dbReference type="Proteomes" id="UP000886520"/>
    </source>
</evidence>
<comment type="caution">
    <text evidence="6">The sequence shown here is derived from an EMBL/GenBank/DDBJ whole genome shotgun (WGS) entry which is preliminary data.</text>
</comment>
<organism evidence="6 7">
    <name type="scientific">Adiantum capillus-veneris</name>
    <name type="common">Maidenhair fern</name>
    <dbReference type="NCBI Taxonomy" id="13818"/>
    <lineage>
        <taxon>Eukaryota</taxon>
        <taxon>Viridiplantae</taxon>
        <taxon>Streptophyta</taxon>
        <taxon>Embryophyta</taxon>
        <taxon>Tracheophyta</taxon>
        <taxon>Polypodiopsida</taxon>
        <taxon>Polypodiidae</taxon>
        <taxon>Polypodiales</taxon>
        <taxon>Pteridineae</taxon>
        <taxon>Pteridaceae</taxon>
        <taxon>Vittarioideae</taxon>
        <taxon>Adiantum</taxon>
    </lineage>
</organism>
<dbReference type="Pfam" id="PF00828">
    <property type="entry name" value="Ribosomal_L27A"/>
    <property type="match status" value="1"/>
</dbReference>
<dbReference type="AlphaFoldDB" id="A0A9D4U8V2"/>
<evidence type="ECO:0000256" key="2">
    <source>
        <dbReference type="ARBA" id="ARBA00022980"/>
    </source>
</evidence>
<evidence type="ECO:0000259" key="5">
    <source>
        <dbReference type="Pfam" id="PF00828"/>
    </source>
</evidence>
<dbReference type="EMBL" id="JABFUD020000021">
    <property type="protein sequence ID" value="KAI5063500.1"/>
    <property type="molecule type" value="Genomic_DNA"/>
</dbReference>
<gene>
    <name evidence="6" type="ORF">GOP47_0022047</name>
</gene>
<dbReference type="OrthoDB" id="61900at2759"/>
<name>A0A9D4U8V2_ADICA</name>
<comment type="similarity">
    <text evidence="1 4">Belongs to the universal ribosomal protein uL15 family.</text>
</comment>
<keyword evidence="3 4" id="KW-0687">Ribonucleoprotein</keyword>
<evidence type="ECO:0000256" key="1">
    <source>
        <dbReference type="ARBA" id="ARBA00007320"/>
    </source>
</evidence>
<sequence length="115" mass="13213">MTTRRDAPPSNFVREKYHPRHFGKVGMCYFNKTMNKLHYPIVNVDNLFWLLPDSMKSAPKGKRPLLDVTLFRYFKVLGKGNAPPTPLVVKANFFSKLAEKKIKEVGGQIFPSINM</sequence>
<feature type="domain" description="Large ribosomal subunit protein uL15/eL18" evidence="5">
    <location>
        <begin position="41"/>
        <end position="109"/>
    </location>
</feature>
<dbReference type="PANTHER" id="PTHR11721">
    <property type="entry name" value="60S RIBOSOMAL PROTEIN L27A"/>
    <property type="match status" value="1"/>
</dbReference>
<dbReference type="Gene3D" id="3.100.10.10">
    <property type="match status" value="1"/>
</dbReference>
<accession>A0A9D4U8V2</accession>